<accession>A0A367ZTT0</accession>
<evidence type="ECO:0000313" key="2">
    <source>
        <dbReference type="EMBL" id="RCK81553.1"/>
    </source>
</evidence>
<comment type="caution">
    <text evidence="2">The sequence shown here is derived from an EMBL/GenBank/DDBJ whole genome shotgun (WGS) entry which is preliminary data.</text>
</comment>
<organism evidence="2 3">
    <name type="scientific">Candidatus Ozemobacter sibiricus</name>
    <dbReference type="NCBI Taxonomy" id="2268124"/>
    <lineage>
        <taxon>Bacteria</taxon>
        <taxon>Candidatus Ozemobacteria</taxon>
        <taxon>Candidatus Ozemobacterales</taxon>
        <taxon>Candidatus Ozemobacteraceae</taxon>
        <taxon>Candidatus Ozemobacter</taxon>
    </lineage>
</organism>
<dbReference type="EMBL" id="QOQW01000001">
    <property type="protein sequence ID" value="RCK81553.1"/>
    <property type="molecule type" value="Genomic_DNA"/>
</dbReference>
<feature type="transmembrane region" description="Helical" evidence="1">
    <location>
        <begin position="21"/>
        <end position="43"/>
    </location>
</feature>
<feature type="transmembrane region" description="Helical" evidence="1">
    <location>
        <begin position="164"/>
        <end position="181"/>
    </location>
</feature>
<proteinExistence type="predicted"/>
<gene>
    <name evidence="2" type="ORF">OZSIB_0687</name>
</gene>
<dbReference type="Proteomes" id="UP000252355">
    <property type="component" value="Unassembled WGS sequence"/>
</dbReference>
<reference evidence="2 3" key="1">
    <citation type="submission" date="2018-05" db="EMBL/GenBank/DDBJ databases">
        <title>A metagenomic window into the 2 km-deep terrestrial subsurface aquifer revealed taxonomically and functionally diverse microbial community comprising novel uncultured bacterial lineages.</title>
        <authorList>
            <person name="Kadnikov V.V."/>
            <person name="Mardanov A.V."/>
            <person name="Beletsky A.V."/>
            <person name="Banks D."/>
            <person name="Pimenov N.V."/>
            <person name="Frank Y.A."/>
            <person name="Karnachuk O.V."/>
            <person name="Ravin N.V."/>
        </authorList>
    </citation>
    <scope>NUCLEOTIDE SEQUENCE [LARGE SCALE GENOMIC DNA]</scope>
    <source>
        <strain evidence="2">BY5</strain>
    </source>
</reference>
<name>A0A367ZTT0_9BACT</name>
<feature type="transmembrane region" description="Helical" evidence="1">
    <location>
        <begin position="193"/>
        <end position="214"/>
    </location>
</feature>
<feature type="transmembrane region" description="Helical" evidence="1">
    <location>
        <begin position="226"/>
        <end position="244"/>
    </location>
</feature>
<feature type="transmembrane region" description="Helical" evidence="1">
    <location>
        <begin position="313"/>
        <end position="331"/>
    </location>
</feature>
<sequence>MDVILIGFQALLGLFLPAETAFWWAGILISPLMHVGLLALFFHTTRGWMAPRARWLALLVFLWGDAIGEQMSLGRADHHGLIHLSHLLLMGGALSMLREREAQEGLATSHPDPLLPCPRWFGLGGALGLWVSMECSVMLYLLQTLLAIGWWAGVVQAGRGMRAAGWWLLAGLLVALVLERPPGNWLEVQYDRFSIVHVWVGAISALFWSWLAFWEDRWPPHGTRRTLVLAAGVLGGLLAVWVPFPPFIRGPYATLGPQMAQLMNLFMDMRPLWPFTWKTLPFFVLLAGPFLAGIPIILAYLWSEWPSLPRARLLFLVLPLPVLVIALVSHIRMAVLIEFFLPYAAGPALDWFLTRAQAWRWPLARAAGTCLAVFALTLGPYVGAALVTIVAPSSQTGSAPPAFDPGWVKAVCEDLNDPAIVASPTIVVAWLNYGPQIVCRTRHGVVGTPIHRNERGLADTVTVFGSTDDEAIRKVFRERGADLFLYLLDDPDVILPGIGRPPAGSLPDRLNRGEIPSWLHPVPLERAASTPFRLYKVDPGSAPDRSATQ</sequence>
<protein>
    <submittedName>
        <fullName evidence="2">Uncharacterized protein</fullName>
    </submittedName>
</protein>
<feature type="transmembrane region" description="Helical" evidence="1">
    <location>
        <begin position="117"/>
        <end position="133"/>
    </location>
</feature>
<feature type="transmembrane region" description="Helical" evidence="1">
    <location>
        <begin position="55"/>
        <end position="74"/>
    </location>
</feature>
<keyword evidence="1" id="KW-1133">Transmembrane helix</keyword>
<evidence type="ECO:0000256" key="1">
    <source>
        <dbReference type="SAM" id="Phobius"/>
    </source>
</evidence>
<feature type="transmembrane region" description="Helical" evidence="1">
    <location>
        <begin position="280"/>
        <end position="301"/>
    </location>
</feature>
<keyword evidence="1" id="KW-0472">Membrane</keyword>
<dbReference type="AlphaFoldDB" id="A0A367ZTT0"/>
<keyword evidence="1" id="KW-0812">Transmembrane</keyword>
<evidence type="ECO:0000313" key="3">
    <source>
        <dbReference type="Proteomes" id="UP000252355"/>
    </source>
</evidence>